<feature type="signal peptide" evidence="6">
    <location>
        <begin position="1"/>
        <end position="25"/>
    </location>
</feature>
<dbReference type="Gene3D" id="2.10.25.10">
    <property type="entry name" value="Laminin"/>
    <property type="match status" value="1"/>
</dbReference>
<dbReference type="InterPro" id="IPR000742">
    <property type="entry name" value="EGF"/>
</dbReference>
<evidence type="ECO:0000313" key="8">
    <source>
        <dbReference type="EMBL" id="KAK9408270.1"/>
    </source>
</evidence>
<keyword evidence="5" id="KW-0812">Transmembrane</keyword>
<sequence length="200" mass="23183">MYWRQNTRFILTITLVLQNINFGEGLRKEGDTHDPEGNVDVMIQKNSAKERGATTLKVFSVVNQSSEYKKSRPIVPFTGLTKSRTLNRHCCKNGGTCILGSFCACPKYFVGRYCEHDERKSNCGPFMHGEWIWKGCQLCRCGYGVLKCLSEQRQNCDLNKEEEFIYLSSNCPRLQQTICFLILLLGYFFTWFCTKLFYQL</sequence>
<gene>
    <name evidence="8" type="ORF">NXF25_007044</name>
</gene>
<reference evidence="8 9" key="1">
    <citation type="journal article" date="2024" name="Proc. Natl. Acad. Sci. U.S.A.">
        <title>The genetic regulatory architecture and epigenomic basis for age-related changes in rattlesnake venom.</title>
        <authorList>
            <person name="Hogan M.P."/>
            <person name="Holding M.L."/>
            <person name="Nystrom G.S."/>
            <person name="Colston T.J."/>
            <person name="Bartlett D.A."/>
            <person name="Mason A.J."/>
            <person name="Ellsworth S.A."/>
            <person name="Rautsaw R.M."/>
            <person name="Lawrence K.C."/>
            <person name="Strickland J.L."/>
            <person name="He B."/>
            <person name="Fraser P."/>
            <person name="Margres M.J."/>
            <person name="Gilbert D.M."/>
            <person name="Gibbs H.L."/>
            <person name="Parkinson C.L."/>
            <person name="Rokyta D.R."/>
        </authorList>
    </citation>
    <scope>NUCLEOTIDE SEQUENCE [LARGE SCALE GENOMIC DNA]</scope>
    <source>
        <strain evidence="8">DRR0105</strain>
    </source>
</reference>
<dbReference type="GO" id="GO:0007165">
    <property type="term" value="P:signal transduction"/>
    <property type="evidence" value="ECO:0007669"/>
    <property type="project" value="UniProtKB-ARBA"/>
</dbReference>
<evidence type="ECO:0000256" key="4">
    <source>
        <dbReference type="ARBA" id="ARBA00023180"/>
    </source>
</evidence>
<evidence type="ECO:0000256" key="3">
    <source>
        <dbReference type="ARBA" id="ARBA00023157"/>
    </source>
</evidence>
<dbReference type="Proteomes" id="UP001474421">
    <property type="component" value="Unassembled WGS sequence"/>
</dbReference>
<feature type="transmembrane region" description="Helical" evidence="5">
    <location>
        <begin position="178"/>
        <end position="198"/>
    </location>
</feature>
<name>A0AAW1C3K2_CROAD</name>
<dbReference type="Pfam" id="PF09443">
    <property type="entry name" value="CFC"/>
    <property type="match status" value="1"/>
</dbReference>
<dbReference type="SUPFAM" id="SSF57196">
    <property type="entry name" value="EGF/Laminin"/>
    <property type="match status" value="2"/>
</dbReference>
<evidence type="ECO:0000256" key="6">
    <source>
        <dbReference type="SAM" id="SignalP"/>
    </source>
</evidence>
<evidence type="ECO:0000256" key="1">
    <source>
        <dbReference type="ARBA" id="ARBA00007384"/>
    </source>
</evidence>
<keyword evidence="3" id="KW-1015">Disulfide bond</keyword>
<keyword evidence="2" id="KW-0245">EGF-like domain</keyword>
<evidence type="ECO:0000313" key="9">
    <source>
        <dbReference type="Proteomes" id="UP001474421"/>
    </source>
</evidence>
<keyword evidence="5" id="KW-1133">Transmembrane helix</keyword>
<keyword evidence="9" id="KW-1185">Reference proteome</keyword>
<feature type="domain" description="EGF-like" evidence="7">
    <location>
        <begin position="103"/>
        <end position="114"/>
    </location>
</feature>
<comment type="caution">
    <text evidence="8">The sequence shown here is derived from an EMBL/GenBank/DDBJ whole genome shotgun (WGS) entry which is preliminary data.</text>
</comment>
<dbReference type="PROSITE" id="PS00022">
    <property type="entry name" value="EGF_1"/>
    <property type="match status" value="1"/>
</dbReference>
<feature type="chain" id="PRO_5043833495" evidence="6">
    <location>
        <begin position="26"/>
        <end position="200"/>
    </location>
</feature>
<dbReference type="EMBL" id="JAOTOJ010000002">
    <property type="protein sequence ID" value="KAK9408270.1"/>
    <property type="molecule type" value="Genomic_DNA"/>
</dbReference>
<dbReference type="FunFam" id="2.10.25.10:FF:000421">
    <property type="entry name" value="Teratocarcinoma-derived growth factor"/>
    <property type="match status" value="1"/>
</dbReference>
<protein>
    <submittedName>
        <fullName evidence="8">CFC1: Cryptic protein</fullName>
    </submittedName>
</protein>
<dbReference type="AlphaFoldDB" id="A0AAW1C3K2"/>
<dbReference type="InterPro" id="IPR019011">
    <property type="entry name" value="Cryptic/Cripto_CFC-dom"/>
</dbReference>
<keyword evidence="4" id="KW-0325">Glycoprotein</keyword>
<dbReference type="CDD" id="cd00054">
    <property type="entry name" value="EGF_CA"/>
    <property type="match status" value="1"/>
</dbReference>
<evidence type="ECO:0000259" key="7">
    <source>
        <dbReference type="PROSITE" id="PS00022"/>
    </source>
</evidence>
<proteinExistence type="inferred from homology"/>
<evidence type="ECO:0000256" key="5">
    <source>
        <dbReference type="SAM" id="Phobius"/>
    </source>
</evidence>
<comment type="similarity">
    <text evidence="1">Belongs to the EGF-CFC (Cripto-1/FRL1/Cryptic) family.</text>
</comment>
<evidence type="ECO:0000256" key="2">
    <source>
        <dbReference type="ARBA" id="ARBA00022536"/>
    </source>
</evidence>
<keyword evidence="6" id="KW-0732">Signal</keyword>
<accession>A0AAW1C3K2</accession>
<organism evidence="8 9">
    <name type="scientific">Crotalus adamanteus</name>
    <name type="common">Eastern diamondback rattlesnake</name>
    <dbReference type="NCBI Taxonomy" id="8729"/>
    <lineage>
        <taxon>Eukaryota</taxon>
        <taxon>Metazoa</taxon>
        <taxon>Chordata</taxon>
        <taxon>Craniata</taxon>
        <taxon>Vertebrata</taxon>
        <taxon>Euteleostomi</taxon>
        <taxon>Lepidosauria</taxon>
        <taxon>Squamata</taxon>
        <taxon>Bifurcata</taxon>
        <taxon>Unidentata</taxon>
        <taxon>Episquamata</taxon>
        <taxon>Toxicofera</taxon>
        <taxon>Serpentes</taxon>
        <taxon>Colubroidea</taxon>
        <taxon>Viperidae</taxon>
        <taxon>Crotalinae</taxon>
        <taxon>Crotalus</taxon>
    </lineage>
</organism>
<keyword evidence="5" id="KW-0472">Membrane</keyword>